<organism evidence="2 3">
    <name type="scientific">Algoriphagus boritolerans DSM 17298 = JCM 18970</name>
    <dbReference type="NCBI Taxonomy" id="1120964"/>
    <lineage>
        <taxon>Bacteria</taxon>
        <taxon>Pseudomonadati</taxon>
        <taxon>Bacteroidota</taxon>
        <taxon>Cytophagia</taxon>
        <taxon>Cytophagales</taxon>
        <taxon>Cyclobacteriaceae</taxon>
        <taxon>Algoriphagus</taxon>
    </lineage>
</organism>
<evidence type="ECO:0000313" key="2">
    <source>
        <dbReference type="EMBL" id="SEG06568.1"/>
    </source>
</evidence>
<accession>A0A1H5X489</accession>
<reference evidence="3" key="1">
    <citation type="submission" date="2016-10" db="EMBL/GenBank/DDBJ databases">
        <authorList>
            <person name="Varghese N."/>
            <person name="Submissions S."/>
        </authorList>
    </citation>
    <scope>NUCLEOTIDE SEQUENCE [LARGE SCALE GENOMIC DNA]</scope>
    <source>
        <strain evidence="3">DSM 17298</strain>
    </source>
</reference>
<keyword evidence="1" id="KW-0472">Membrane</keyword>
<evidence type="ECO:0000256" key="1">
    <source>
        <dbReference type="SAM" id="Phobius"/>
    </source>
</evidence>
<dbReference type="EMBL" id="FNVR01000012">
    <property type="protein sequence ID" value="SEG06568.1"/>
    <property type="molecule type" value="Genomic_DNA"/>
</dbReference>
<dbReference type="Proteomes" id="UP000236736">
    <property type="component" value="Unassembled WGS sequence"/>
</dbReference>
<gene>
    <name evidence="2" type="ORF">SAMN03080598_02345</name>
</gene>
<keyword evidence="1" id="KW-0812">Transmembrane</keyword>
<keyword evidence="3" id="KW-1185">Reference proteome</keyword>
<sequence>MKSRINILFLIGMGLMFLFRILTKIPDLPETVFGFDTPKLLKILFGLIFIIASLIIYRKPKKSAP</sequence>
<name>A0A1H5X489_9BACT</name>
<dbReference type="RefSeq" id="WP_160111235.1">
    <property type="nucleotide sequence ID" value="NZ_FNVR01000012.1"/>
</dbReference>
<dbReference type="STRING" id="1120964.GCA_001313265_01931"/>
<evidence type="ECO:0000313" key="3">
    <source>
        <dbReference type="Proteomes" id="UP000236736"/>
    </source>
</evidence>
<keyword evidence="1" id="KW-1133">Transmembrane helix</keyword>
<protein>
    <submittedName>
        <fullName evidence="2">Uncharacterized protein</fullName>
    </submittedName>
</protein>
<dbReference type="AlphaFoldDB" id="A0A1H5X489"/>
<proteinExistence type="predicted"/>
<feature type="transmembrane region" description="Helical" evidence="1">
    <location>
        <begin position="39"/>
        <end position="57"/>
    </location>
</feature>